<gene>
    <name evidence="1" type="ORF">PGLA2088_LOCUS1434</name>
</gene>
<accession>A0A813H8L3</accession>
<evidence type="ECO:0000313" key="1">
    <source>
        <dbReference type="EMBL" id="CAE8634183.1"/>
    </source>
</evidence>
<proteinExistence type="predicted"/>
<dbReference type="EMBL" id="CAJNNW010001107">
    <property type="protein sequence ID" value="CAE8634183.1"/>
    <property type="molecule type" value="Genomic_DNA"/>
</dbReference>
<sequence length="191" mass="21602">MLLAWLQKACTKTCGGVPCRRFRKLCHSGCVRQCNLTVRFLSMELQARFHNLISRVISTFSEATVKWQVVLVAPVGFVFPTESKFSDRCSSFHRWGGKDSYDQLPETVTAGGLKCVVRTKRSILIDVPNSLVNETRFSFRLNVTVAANREDVATQDYWRLTILESGQVLHSGESASPLLGTYYEATWFWAP</sequence>
<name>A0A813H8L3_POLGL</name>
<dbReference type="AlphaFoldDB" id="A0A813H8L3"/>
<protein>
    <submittedName>
        <fullName evidence="1">Uncharacterized protein</fullName>
    </submittedName>
</protein>
<comment type="caution">
    <text evidence="1">The sequence shown here is derived from an EMBL/GenBank/DDBJ whole genome shotgun (WGS) entry which is preliminary data.</text>
</comment>
<evidence type="ECO:0000313" key="2">
    <source>
        <dbReference type="Proteomes" id="UP000626109"/>
    </source>
</evidence>
<organism evidence="1 2">
    <name type="scientific">Polarella glacialis</name>
    <name type="common">Dinoflagellate</name>
    <dbReference type="NCBI Taxonomy" id="89957"/>
    <lineage>
        <taxon>Eukaryota</taxon>
        <taxon>Sar</taxon>
        <taxon>Alveolata</taxon>
        <taxon>Dinophyceae</taxon>
        <taxon>Suessiales</taxon>
        <taxon>Suessiaceae</taxon>
        <taxon>Polarella</taxon>
    </lineage>
</organism>
<reference evidence="1" key="1">
    <citation type="submission" date="2021-02" db="EMBL/GenBank/DDBJ databases">
        <authorList>
            <person name="Dougan E. K."/>
            <person name="Rhodes N."/>
            <person name="Thang M."/>
            <person name="Chan C."/>
        </authorList>
    </citation>
    <scope>NUCLEOTIDE SEQUENCE</scope>
</reference>
<dbReference type="Proteomes" id="UP000626109">
    <property type="component" value="Unassembled WGS sequence"/>
</dbReference>